<dbReference type="SUPFAM" id="SSF89447">
    <property type="entry name" value="AbrB/MazE/MraZ-like"/>
    <property type="match status" value="1"/>
</dbReference>
<evidence type="ECO:0000313" key="9">
    <source>
        <dbReference type="EMBL" id="BDD09794.1"/>
    </source>
</evidence>
<dbReference type="CDD" id="cd16320">
    <property type="entry name" value="MraZ_N"/>
    <property type="match status" value="1"/>
</dbReference>
<dbReference type="GO" id="GO:0005737">
    <property type="term" value="C:cytoplasm"/>
    <property type="evidence" value="ECO:0007669"/>
    <property type="project" value="UniProtKB-UniRule"/>
</dbReference>
<dbReference type="CDD" id="cd16321">
    <property type="entry name" value="MraZ_C"/>
    <property type="match status" value="1"/>
</dbReference>
<dbReference type="InterPro" id="IPR003444">
    <property type="entry name" value="MraZ"/>
</dbReference>
<dbReference type="AlphaFoldDB" id="A0AAU9CCE6"/>
<sequence length="146" mass="16350">MVSFSGEYECRIDPKGRLALPAKVKARLPEPYADEVVLRMSPERCLLIYAVPEFERIASRISGLDEFNPGHRKLQRLFYRSVREVGLDSAGRILLPKAMIAHANLGKDALLIGMGDRLEVWNPEICDESLSGEDFSDLAQEFLGAD</sequence>
<dbReference type="EMBL" id="AP025314">
    <property type="protein sequence ID" value="BDD09794.1"/>
    <property type="molecule type" value="Genomic_DNA"/>
</dbReference>
<comment type="subunit">
    <text evidence="7">Forms oligomers.</text>
</comment>
<keyword evidence="5 7" id="KW-0238">DNA-binding</keyword>
<dbReference type="GO" id="GO:2000143">
    <property type="term" value="P:negative regulation of DNA-templated transcription initiation"/>
    <property type="evidence" value="ECO:0007669"/>
    <property type="project" value="TreeGrafter"/>
</dbReference>
<accession>A0AAU9CCE6</accession>
<evidence type="ECO:0000256" key="7">
    <source>
        <dbReference type="HAMAP-Rule" id="MF_01008"/>
    </source>
</evidence>
<dbReference type="GO" id="GO:0009295">
    <property type="term" value="C:nucleoid"/>
    <property type="evidence" value="ECO:0007669"/>
    <property type="project" value="UniProtKB-SubCell"/>
</dbReference>
<dbReference type="PROSITE" id="PS51740">
    <property type="entry name" value="SPOVT_ABRB"/>
    <property type="match status" value="2"/>
</dbReference>
<dbReference type="Gene3D" id="3.40.1550.20">
    <property type="entry name" value="Transcriptional regulator MraZ domain"/>
    <property type="match status" value="1"/>
</dbReference>
<evidence type="ECO:0000256" key="2">
    <source>
        <dbReference type="ARBA" id="ARBA00022490"/>
    </source>
</evidence>
<dbReference type="GO" id="GO:0000976">
    <property type="term" value="F:transcription cis-regulatory region binding"/>
    <property type="evidence" value="ECO:0007669"/>
    <property type="project" value="TreeGrafter"/>
</dbReference>
<name>A0AAU9CCE6_9BACT</name>
<comment type="subcellular location">
    <subcellularLocation>
        <location evidence="7">Cytoplasm</location>
        <location evidence="7">Nucleoid</location>
    </subcellularLocation>
</comment>
<evidence type="ECO:0000256" key="3">
    <source>
        <dbReference type="ARBA" id="ARBA00022737"/>
    </source>
</evidence>
<evidence type="ECO:0000256" key="5">
    <source>
        <dbReference type="ARBA" id="ARBA00023125"/>
    </source>
</evidence>
<evidence type="ECO:0000259" key="8">
    <source>
        <dbReference type="PROSITE" id="PS51740"/>
    </source>
</evidence>
<dbReference type="RefSeq" id="WP_338391385.1">
    <property type="nucleotide sequence ID" value="NZ_AP025314.1"/>
</dbReference>
<dbReference type="InterPro" id="IPR007159">
    <property type="entry name" value="SpoVT-AbrB_dom"/>
</dbReference>
<dbReference type="InterPro" id="IPR035642">
    <property type="entry name" value="MraZ_N"/>
</dbReference>
<protein>
    <recommendedName>
        <fullName evidence="1 7">Transcriptional regulator MraZ</fullName>
    </recommendedName>
</protein>
<feature type="domain" description="SpoVT-AbrB" evidence="8">
    <location>
        <begin position="82"/>
        <end position="125"/>
    </location>
</feature>
<dbReference type="GO" id="GO:0003700">
    <property type="term" value="F:DNA-binding transcription factor activity"/>
    <property type="evidence" value="ECO:0007669"/>
    <property type="project" value="UniProtKB-UniRule"/>
</dbReference>
<dbReference type="NCBIfam" id="TIGR00242">
    <property type="entry name" value="division/cell wall cluster transcriptional repressor MraZ"/>
    <property type="match status" value="1"/>
</dbReference>
<dbReference type="InterPro" id="IPR038619">
    <property type="entry name" value="MraZ_sf"/>
</dbReference>
<evidence type="ECO:0000256" key="6">
    <source>
        <dbReference type="ARBA" id="ARBA00023163"/>
    </source>
</evidence>
<dbReference type="HAMAP" id="MF_01008">
    <property type="entry name" value="MraZ"/>
    <property type="match status" value="1"/>
</dbReference>
<evidence type="ECO:0000313" key="10">
    <source>
        <dbReference type="Proteomes" id="UP001348817"/>
    </source>
</evidence>
<gene>
    <name evidence="7 9" type="primary">mraZ</name>
    <name evidence="9" type="ORF">FUAX_22260</name>
</gene>
<dbReference type="KEGG" id="fax:FUAX_22260"/>
<keyword evidence="10" id="KW-1185">Reference proteome</keyword>
<keyword evidence="4 7" id="KW-0805">Transcription regulation</keyword>
<proteinExistence type="inferred from homology"/>
<dbReference type="PANTHER" id="PTHR34701:SF1">
    <property type="entry name" value="TRANSCRIPTIONAL REGULATOR MRAZ"/>
    <property type="match status" value="1"/>
</dbReference>
<dbReference type="Proteomes" id="UP001348817">
    <property type="component" value="Chromosome"/>
</dbReference>
<evidence type="ECO:0000256" key="4">
    <source>
        <dbReference type="ARBA" id="ARBA00023015"/>
    </source>
</evidence>
<reference evidence="9 10" key="1">
    <citation type="submission" date="2021-12" db="EMBL/GenBank/DDBJ databases">
        <title>Genome sequencing of bacteria with rrn-lacking chromosome and rrn-plasmid.</title>
        <authorList>
            <person name="Anda M."/>
            <person name="Iwasaki W."/>
        </authorList>
    </citation>
    <scope>NUCLEOTIDE SEQUENCE [LARGE SCALE GENOMIC DNA]</scope>
    <source>
        <strain evidence="9 10">DSM 100852</strain>
    </source>
</reference>
<dbReference type="InterPro" id="IPR037914">
    <property type="entry name" value="SpoVT-AbrB_sf"/>
</dbReference>
<evidence type="ECO:0000256" key="1">
    <source>
        <dbReference type="ARBA" id="ARBA00013860"/>
    </source>
</evidence>
<organism evidence="9 10">
    <name type="scientific">Fulvitalea axinellae</name>
    <dbReference type="NCBI Taxonomy" id="1182444"/>
    <lineage>
        <taxon>Bacteria</taxon>
        <taxon>Pseudomonadati</taxon>
        <taxon>Bacteroidota</taxon>
        <taxon>Cytophagia</taxon>
        <taxon>Cytophagales</taxon>
        <taxon>Persicobacteraceae</taxon>
        <taxon>Fulvitalea</taxon>
    </lineage>
</organism>
<dbReference type="Pfam" id="PF02381">
    <property type="entry name" value="MraZ"/>
    <property type="match status" value="2"/>
</dbReference>
<keyword evidence="3" id="KW-0677">Repeat</keyword>
<dbReference type="PANTHER" id="PTHR34701">
    <property type="entry name" value="TRANSCRIPTIONAL REGULATOR MRAZ"/>
    <property type="match status" value="1"/>
</dbReference>
<keyword evidence="2 7" id="KW-0963">Cytoplasm</keyword>
<dbReference type="InterPro" id="IPR020603">
    <property type="entry name" value="MraZ_dom"/>
</dbReference>
<comment type="similarity">
    <text evidence="7">Belongs to the MraZ family.</text>
</comment>
<dbReference type="InterPro" id="IPR035644">
    <property type="entry name" value="MraZ_C"/>
</dbReference>
<feature type="domain" description="SpoVT-AbrB" evidence="8">
    <location>
        <begin position="7"/>
        <end position="53"/>
    </location>
</feature>
<keyword evidence="6 7" id="KW-0804">Transcription</keyword>